<accession>A0A1T0ATL5</accession>
<feature type="domain" description="HTH cro/C1-type" evidence="1">
    <location>
        <begin position="17"/>
        <end position="71"/>
    </location>
</feature>
<dbReference type="Gene3D" id="1.10.260.40">
    <property type="entry name" value="lambda repressor-like DNA-binding domains"/>
    <property type="match status" value="1"/>
</dbReference>
<dbReference type="SUPFAM" id="SSF47413">
    <property type="entry name" value="lambda repressor-like DNA-binding domains"/>
    <property type="match status" value="1"/>
</dbReference>
<keyword evidence="3" id="KW-1185">Reference proteome</keyword>
<dbReference type="RefSeq" id="WP_078236409.1">
    <property type="nucleotide sequence ID" value="NZ_MUYA01000004.1"/>
</dbReference>
<sequence length="122" mass="13994">MSKLSVTETDRLIGKRIQQRRKELGFSAAELSEQIGIAQQQLSRYERGENKINVAHLVEIATVLNTEIGWFFIDCLSDLRLDNQQKFIPVSEDSIRNRLVAHLDRLSADKKRGLLVFLETVL</sequence>
<dbReference type="PROSITE" id="PS50943">
    <property type="entry name" value="HTH_CROC1"/>
    <property type="match status" value="1"/>
</dbReference>
<dbReference type="InterPro" id="IPR001387">
    <property type="entry name" value="Cro/C1-type_HTH"/>
</dbReference>
<dbReference type="STRING" id="734.B0187_03145"/>
<dbReference type="InterPro" id="IPR010982">
    <property type="entry name" value="Lambda_DNA-bd_dom_sf"/>
</dbReference>
<proteinExistence type="predicted"/>
<dbReference type="GO" id="GO:0003677">
    <property type="term" value="F:DNA binding"/>
    <property type="evidence" value="ECO:0007669"/>
    <property type="project" value="InterPro"/>
</dbReference>
<evidence type="ECO:0000313" key="2">
    <source>
        <dbReference type="EMBL" id="OOR99820.1"/>
    </source>
</evidence>
<organism evidence="2 3">
    <name type="scientific">Haemophilus paracuniculus</name>
    <dbReference type="NCBI Taxonomy" id="734"/>
    <lineage>
        <taxon>Bacteria</taxon>
        <taxon>Pseudomonadati</taxon>
        <taxon>Pseudomonadota</taxon>
        <taxon>Gammaproteobacteria</taxon>
        <taxon>Pasteurellales</taxon>
        <taxon>Pasteurellaceae</taxon>
        <taxon>Haemophilus</taxon>
    </lineage>
</organism>
<protein>
    <submittedName>
        <fullName evidence="2">Transcriptional regulator</fullName>
    </submittedName>
</protein>
<dbReference type="CDD" id="cd00093">
    <property type="entry name" value="HTH_XRE"/>
    <property type="match status" value="1"/>
</dbReference>
<dbReference type="OrthoDB" id="5683219at2"/>
<name>A0A1T0ATL5_9PAST</name>
<dbReference type="EMBL" id="MUYA01000004">
    <property type="protein sequence ID" value="OOR99820.1"/>
    <property type="molecule type" value="Genomic_DNA"/>
</dbReference>
<gene>
    <name evidence="2" type="ORF">B0187_03145</name>
</gene>
<dbReference type="Pfam" id="PF01381">
    <property type="entry name" value="HTH_3"/>
    <property type="match status" value="1"/>
</dbReference>
<comment type="caution">
    <text evidence="2">The sequence shown here is derived from an EMBL/GenBank/DDBJ whole genome shotgun (WGS) entry which is preliminary data.</text>
</comment>
<evidence type="ECO:0000259" key="1">
    <source>
        <dbReference type="PROSITE" id="PS50943"/>
    </source>
</evidence>
<reference evidence="2 3" key="1">
    <citation type="submission" date="2017-02" db="EMBL/GenBank/DDBJ databases">
        <title>Draft genome sequence of Haemophilus paracuniculus CCUG 43573 type strain.</title>
        <authorList>
            <person name="Engstrom-Jakobsson H."/>
            <person name="Salva-Serra F."/>
            <person name="Thorell K."/>
            <person name="Gonzales-Siles L."/>
            <person name="Karlsson R."/>
            <person name="Boulund F."/>
            <person name="Engstrand L."/>
            <person name="Kristiansson E."/>
            <person name="Moore E."/>
        </authorList>
    </citation>
    <scope>NUCLEOTIDE SEQUENCE [LARGE SCALE GENOMIC DNA]</scope>
    <source>
        <strain evidence="2 3">CCUG 43573</strain>
    </source>
</reference>
<dbReference type="AlphaFoldDB" id="A0A1T0ATL5"/>
<evidence type="ECO:0000313" key="3">
    <source>
        <dbReference type="Proteomes" id="UP000190867"/>
    </source>
</evidence>
<dbReference type="Proteomes" id="UP000190867">
    <property type="component" value="Unassembled WGS sequence"/>
</dbReference>
<dbReference type="SMART" id="SM00530">
    <property type="entry name" value="HTH_XRE"/>
    <property type="match status" value="1"/>
</dbReference>